<accession>A0A0C1YJX1</accession>
<dbReference type="InterPro" id="IPR036514">
    <property type="entry name" value="SGNH_hydro_sf"/>
</dbReference>
<comment type="caution">
    <text evidence="3">The sequence shown here is derived from an EMBL/GenBank/DDBJ whole genome shotgun (WGS) entry which is preliminary data.</text>
</comment>
<dbReference type="RefSeq" id="WP_040038615.1">
    <property type="nucleotide sequence ID" value="NZ_JWJG01000010.1"/>
</dbReference>
<evidence type="ECO:0000313" key="3">
    <source>
        <dbReference type="EMBL" id="KIF80802.1"/>
    </source>
</evidence>
<feature type="domain" description="SGNH hydrolase-type esterase" evidence="1">
    <location>
        <begin position="78"/>
        <end position="231"/>
    </location>
</feature>
<protein>
    <recommendedName>
        <fullName evidence="1">SGNH hydrolase-type esterase domain-containing protein</fullName>
    </recommendedName>
</protein>
<dbReference type="InterPro" id="IPR051532">
    <property type="entry name" value="Ester_Hydrolysis_Enzymes"/>
</dbReference>
<sequence>MRTAAKVVLACLALILAFLYGVAMMQYQLFPFQVYGWVKQIGRGETPGSDSRLIDYPRWKDKTSSFRAFHVPADVVMIGDSITDEARWDEMFPGVRIANRGISSDTTYGLLQRLDGILLTKAKTAFIMVGVNDVLVGRSADAAFADYKKFVHLLIDNGVVPVIQSTIYTSPKQAGSKKYNAKIRELNQRLAAFAAESKIAYVDLNAQLSDADGLKQSVTNDGIHLNGEGYSLWRKAIDEKMRGSEVR</sequence>
<dbReference type="OrthoDB" id="9790057at2"/>
<dbReference type="SUPFAM" id="SSF52266">
    <property type="entry name" value="SGNH hydrolase"/>
    <property type="match status" value="1"/>
</dbReference>
<proteinExistence type="predicted"/>
<dbReference type="Proteomes" id="UP000031572">
    <property type="component" value="Unassembled WGS sequence"/>
</dbReference>
<organism evidence="3 5">
    <name type="scientific">Noviherbaspirillum autotrophicum</name>
    <dbReference type="NCBI Taxonomy" id="709839"/>
    <lineage>
        <taxon>Bacteria</taxon>
        <taxon>Pseudomonadati</taxon>
        <taxon>Pseudomonadota</taxon>
        <taxon>Betaproteobacteria</taxon>
        <taxon>Burkholderiales</taxon>
        <taxon>Oxalobacteraceae</taxon>
        <taxon>Noviherbaspirillum</taxon>
    </lineage>
</organism>
<evidence type="ECO:0000313" key="4">
    <source>
        <dbReference type="EMBL" id="KIF84027.1"/>
    </source>
</evidence>
<dbReference type="PANTHER" id="PTHR30383:SF5">
    <property type="entry name" value="SGNH HYDROLASE-TYPE ESTERASE DOMAIN-CONTAINING PROTEIN"/>
    <property type="match status" value="1"/>
</dbReference>
<dbReference type="EMBL" id="JWJG01000010">
    <property type="protein sequence ID" value="KIF84027.1"/>
    <property type="molecule type" value="Genomic_DNA"/>
</dbReference>
<dbReference type="InterPro" id="IPR013830">
    <property type="entry name" value="SGNH_hydro"/>
</dbReference>
<dbReference type="GO" id="GO:0004622">
    <property type="term" value="F:phosphatidylcholine lysophospholipase activity"/>
    <property type="evidence" value="ECO:0007669"/>
    <property type="project" value="TreeGrafter"/>
</dbReference>
<dbReference type="EMBL" id="JWJG01000028">
    <property type="protein sequence ID" value="KIF80765.1"/>
    <property type="molecule type" value="Genomic_DNA"/>
</dbReference>
<gene>
    <name evidence="4" type="ORF">TSA66_00865</name>
    <name evidence="2" type="ORF">TSA66_07930</name>
    <name evidence="3" type="ORF">TSA66_08175</name>
</gene>
<dbReference type="PANTHER" id="PTHR30383">
    <property type="entry name" value="THIOESTERASE 1/PROTEASE 1/LYSOPHOSPHOLIPASE L1"/>
    <property type="match status" value="1"/>
</dbReference>
<dbReference type="Gene3D" id="3.40.50.1110">
    <property type="entry name" value="SGNH hydrolase"/>
    <property type="match status" value="1"/>
</dbReference>
<dbReference type="AlphaFoldDB" id="A0A0C1YJX1"/>
<evidence type="ECO:0000259" key="1">
    <source>
        <dbReference type="Pfam" id="PF13472"/>
    </source>
</evidence>
<dbReference type="Pfam" id="PF13472">
    <property type="entry name" value="Lipase_GDSL_2"/>
    <property type="match status" value="1"/>
</dbReference>
<dbReference type="EMBL" id="JWJG01000028">
    <property type="protein sequence ID" value="KIF80802.1"/>
    <property type="molecule type" value="Genomic_DNA"/>
</dbReference>
<evidence type="ECO:0000313" key="5">
    <source>
        <dbReference type="Proteomes" id="UP000031572"/>
    </source>
</evidence>
<reference evidence="3 5" key="1">
    <citation type="submission" date="2014-12" db="EMBL/GenBank/DDBJ databases">
        <title>Denitrispirillum autotrophicum gen. nov., sp. nov., Denitrifying, Facultatively Autotrophic Bacteria Isolated from Rice Paddy Soil.</title>
        <authorList>
            <person name="Ishii S."/>
            <person name="Ashida N."/>
            <person name="Ohno H."/>
            <person name="Otsuka S."/>
            <person name="Yokota A."/>
            <person name="Senoo K."/>
        </authorList>
    </citation>
    <scope>NUCLEOTIDE SEQUENCE [LARGE SCALE GENOMIC DNA]</scope>
    <source>
        <strain evidence="3 5">TSA66</strain>
    </source>
</reference>
<name>A0A0C1YJX1_9BURK</name>
<evidence type="ECO:0000313" key="2">
    <source>
        <dbReference type="EMBL" id="KIF80765.1"/>
    </source>
</evidence>
<keyword evidence="5" id="KW-1185">Reference proteome</keyword>
<dbReference type="STRING" id="709839.TSA66_00865"/>